<dbReference type="EC" id="2.1.1.297" evidence="5"/>
<dbReference type="InterPro" id="IPR029063">
    <property type="entry name" value="SAM-dependent_MTases_sf"/>
</dbReference>
<name>A0A6J4R6Z8_9ACTN</name>
<dbReference type="AlphaFoldDB" id="A0A6J4R6Z8"/>
<dbReference type="Pfam" id="PF05175">
    <property type="entry name" value="MTS"/>
    <property type="match status" value="1"/>
</dbReference>
<dbReference type="Gene3D" id="1.10.8.10">
    <property type="entry name" value="DNA helicase RuvA subunit, C-terminal domain"/>
    <property type="match status" value="1"/>
</dbReference>
<dbReference type="InterPro" id="IPR007848">
    <property type="entry name" value="Small_mtfrase_dom"/>
</dbReference>
<dbReference type="PANTHER" id="PTHR18895:SF74">
    <property type="entry name" value="MTRF1L RELEASE FACTOR GLUTAMINE METHYLTRANSFERASE"/>
    <property type="match status" value="1"/>
</dbReference>
<dbReference type="Pfam" id="PF17827">
    <property type="entry name" value="PrmC_N"/>
    <property type="match status" value="1"/>
</dbReference>
<comment type="similarity">
    <text evidence="5">Belongs to the protein N5-glutamine methyltransferase family. PrmC subfamily.</text>
</comment>
<comment type="catalytic activity">
    <reaction evidence="4 5">
        <text>L-glutaminyl-[peptide chain release factor] + S-adenosyl-L-methionine = N(5)-methyl-L-glutaminyl-[peptide chain release factor] + S-adenosyl-L-homocysteine + H(+)</text>
        <dbReference type="Rhea" id="RHEA:42896"/>
        <dbReference type="Rhea" id="RHEA-COMP:10271"/>
        <dbReference type="Rhea" id="RHEA-COMP:10272"/>
        <dbReference type="ChEBI" id="CHEBI:15378"/>
        <dbReference type="ChEBI" id="CHEBI:30011"/>
        <dbReference type="ChEBI" id="CHEBI:57856"/>
        <dbReference type="ChEBI" id="CHEBI:59789"/>
        <dbReference type="ChEBI" id="CHEBI:61891"/>
        <dbReference type="EC" id="2.1.1.297"/>
    </reaction>
</comment>
<dbReference type="InterPro" id="IPR050320">
    <property type="entry name" value="N5-glutamine_MTase"/>
</dbReference>
<dbReference type="PANTHER" id="PTHR18895">
    <property type="entry name" value="HEMK METHYLTRANSFERASE"/>
    <property type="match status" value="1"/>
</dbReference>
<accession>A0A6J4R6Z8</accession>
<evidence type="ECO:0000256" key="5">
    <source>
        <dbReference type="HAMAP-Rule" id="MF_02126"/>
    </source>
</evidence>
<dbReference type="CDD" id="cd02440">
    <property type="entry name" value="AdoMet_MTases"/>
    <property type="match status" value="1"/>
</dbReference>
<evidence type="ECO:0000259" key="7">
    <source>
        <dbReference type="Pfam" id="PF17827"/>
    </source>
</evidence>
<feature type="domain" description="Methyltransferase small" evidence="6">
    <location>
        <begin position="121"/>
        <end position="200"/>
    </location>
</feature>
<keyword evidence="1 5" id="KW-0489">Methyltransferase</keyword>
<protein>
    <recommendedName>
        <fullName evidence="5">Release factor glutamine methyltransferase</fullName>
        <shortName evidence="5">RF MTase</shortName>
        <ecNumber evidence="5">2.1.1.297</ecNumber>
    </recommendedName>
    <alternativeName>
        <fullName evidence="5">N5-glutamine methyltransferase PrmC</fullName>
    </alternativeName>
    <alternativeName>
        <fullName evidence="5">Protein-(glutamine-N5) MTase PrmC</fullName>
    </alternativeName>
    <alternativeName>
        <fullName evidence="5">Protein-glutamine N-methyltransferase PrmC</fullName>
    </alternativeName>
</protein>
<feature type="binding site" evidence="5">
    <location>
        <begin position="196"/>
        <end position="199"/>
    </location>
    <ligand>
        <name>substrate</name>
    </ligand>
</feature>
<evidence type="ECO:0000256" key="1">
    <source>
        <dbReference type="ARBA" id="ARBA00022603"/>
    </source>
</evidence>
<dbReference type="GO" id="GO:0032259">
    <property type="term" value="P:methylation"/>
    <property type="evidence" value="ECO:0007669"/>
    <property type="project" value="UniProtKB-KW"/>
</dbReference>
<keyword evidence="3 5" id="KW-0949">S-adenosyl-L-methionine</keyword>
<dbReference type="InterPro" id="IPR002052">
    <property type="entry name" value="DNA_methylase_N6_adenine_CS"/>
</dbReference>
<dbReference type="HAMAP" id="MF_02126">
    <property type="entry name" value="RF_methyltr_PrmC"/>
    <property type="match status" value="1"/>
</dbReference>
<dbReference type="NCBIfam" id="TIGR00536">
    <property type="entry name" value="hemK_fam"/>
    <property type="match status" value="1"/>
</dbReference>
<keyword evidence="2 5" id="KW-0808">Transferase</keyword>
<feature type="domain" description="Release factor glutamine methyltransferase N-terminal" evidence="7">
    <location>
        <begin position="18"/>
        <end position="83"/>
    </location>
</feature>
<dbReference type="GO" id="GO:0003676">
    <property type="term" value="F:nucleic acid binding"/>
    <property type="evidence" value="ECO:0007669"/>
    <property type="project" value="InterPro"/>
</dbReference>
<organism evidence="8">
    <name type="scientific">uncultured Rubrobacteraceae bacterium</name>
    <dbReference type="NCBI Taxonomy" id="349277"/>
    <lineage>
        <taxon>Bacteria</taxon>
        <taxon>Bacillati</taxon>
        <taxon>Actinomycetota</taxon>
        <taxon>Rubrobacteria</taxon>
        <taxon>Rubrobacterales</taxon>
        <taxon>Rubrobacteraceae</taxon>
        <taxon>environmental samples</taxon>
    </lineage>
</organism>
<evidence type="ECO:0000256" key="2">
    <source>
        <dbReference type="ARBA" id="ARBA00022679"/>
    </source>
</evidence>
<proteinExistence type="inferred from homology"/>
<dbReference type="InterPro" id="IPR019874">
    <property type="entry name" value="RF_methyltr_PrmC"/>
</dbReference>
<reference evidence="8" key="1">
    <citation type="submission" date="2020-02" db="EMBL/GenBank/DDBJ databases">
        <authorList>
            <person name="Meier V. D."/>
        </authorList>
    </citation>
    <scope>NUCLEOTIDE SEQUENCE</scope>
    <source>
        <strain evidence="8">AVDCRST_MAG25</strain>
    </source>
</reference>
<evidence type="ECO:0000313" key="8">
    <source>
        <dbReference type="EMBL" id="CAA9460889.1"/>
    </source>
</evidence>
<dbReference type="SUPFAM" id="SSF53335">
    <property type="entry name" value="S-adenosyl-L-methionine-dependent methyltransferases"/>
    <property type="match status" value="1"/>
</dbReference>
<dbReference type="NCBIfam" id="TIGR03534">
    <property type="entry name" value="RF_mod_PrmC"/>
    <property type="match status" value="1"/>
</dbReference>
<comment type="function">
    <text evidence="5">Methylates the class 1 translation termination release factors RF1/PrfA and RF2/PrfB on the glutamine residue of the universally conserved GGQ motif.</text>
</comment>
<evidence type="ECO:0000256" key="4">
    <source>
        <dbReference type="ARBA" id="ARBA00048391"/>
    </source>
</evidence>
<gene>
    <name evidence="5" type="primary">prmC</name>
    <name evidence="8" type="ORF">AVDCRST_MAG25-853</name>
</gene>
<comment type="caution">
    <text evidence="5">Lacks conserved residue(s) required for the propagation of feature annotation.</text>
</comment>
<feature type="binding site" evidence="5">
    <location>
        <begin position="129"/>
        <end position="133"/>
    </location>
    <ligand>
        <name>S-adenosyl-L-methionine</name>
        <dbReference type="ChEBI" id="CHEBI:59789"/>
    </ligand>
</feature>
<dbReference type="Gene3D" id="3.40.50.150">
    <property type="entry name" value="Vaccinia Virus protein VP39"/>
    <property type="match status" value="1"/>
</dbReference>
<dbReference type="InterPro" id="IPR040758">
    <property type="entry name" value="PrmC_N"/>
</dbReference>
<dbReference type="EMBL" id="CADCVI010000052">
    <property type="protein sequence ID" value="CAA9460889.1"/>
    <property type="molecule type" value="Genomic_DNA"/>
</dbReference>
<feature type="binding site" evidence="5">
    <location>
        <position position="152"/>
    </location>
    <ligand>
        <name>S-adenosyl-L-methionine</name>
        <dbReference type="ChEBI" id="CHEBI:59789"/>
    </ligand>
</feature>
<dbReference type="InterPro" id="IPR004556">
    <property type="entry name" value="HemK-like"/>
</dbReference>
<evidence type="ECO:0000256" key="3">
    <source>
        <dbReference type="ARBA" id="ARBA00022691"/>
    </source>
</evidence>
<sequence>MGQADKATRASAYRTIGEAAARLEDAGVPEPAASAEILMAELLDLRRGDMARQQTPLTNEQAATYEAWIQRRLDREPVQRILGYAYFRNLKLDIDEHALIPRPDTESVVSVALARIDERGGSCRVLDIGTGSGTIAVAIAQERPRCEVHATDISEGALRTARANAESAGVSIRFHRTDVVTGLDALRGSIDVLVSNPPYIRSAVIAGLAPEVRDWDPRAALDGGADGLEFYRRIFTEASPLLTDGADVVLEIGHDQDRSVMEAGRSLGFLPVAVTPDLTGTPRVALLKWQAGA</sequence>
<dbReference type="GO" id="GO:0102559">
    <property type="term" value="F:peptide chain release factor N(5)-glutamine methyltransferase activity"/>
    <property type="evidence" value="ECO:0007669"/>
    <property type="project" value="UniProtKB-EC"/>
</dbReference>
<feature type="binding site" evidence="5">
    <location>
        <position position="196"/>
    </location>
    <ligand>
        <name>S-adenosyl-L-methionine</name>
        <dbReference type="ChEBI" id="CHEBI:59789"/>
    </ligand>
</feature>
<dbReference type="PROSITE" id="PS00092">
    <property type="entry name" value="N6_MTASE"/>
    <property type="match status" value="1"/>
</dbReference>
<evidence type="ECO:0000259" key="6">
    <source>
        <dbReference type="Pfam" id="PF05175"/>
    </source>
</evidence>